<gene>
    <name evidence="2" type="ORF">GCM10009765_11200</name>
</gene>
<comment type="caution">
    <text evidence="2">The sequence shown here is derived from an EMBL/GenBank/DDBJ whole genome shotgun (WGS) entry which is preliminary data.</text>
</comment>
<dbReference type="Gene3D" id="2.90.10.10">
    <property type="entry name" value="Bulb-type lectin domain"/>
    <property type="match status" value="1"/>
</dbReference>
<proteinExistence type="predicted"/>
<name>A0ABN2G158_9ACTN</name>
<dbReference type="SUPFAM" id="SSF51110">
    <property type="entry name" value="alpha-D-mannose-specific plant lectins"/>
    <property type="match status" value="1"/>
</dbReference>
<protein>
    <recommendedName>
        <fullName evidence="1">Bulb-type lectin domain-containing protein</fullName>
    </recommendedName>
</protein>
<sequence length="207" mass="22017">MPYNVRALDREGELSSKKESALIQSKNLPHIRSLVTACTGLLVTAALLLNPAGASASPAATHVAARPAAVTQPMSPADECSTAELPPGACLFPGKISWTNFSYVQSANAEIRLTLYAGQWLVVKPRSTGDIVIWNAPQVGSNGRRASFQSDGNLAVYNSANQALWASNTSAGGEANVLDIQNDHNVVIYQYTALGYRVRFATNTNGR</sequence>
<accession>A0ABN2G158</accession>
<evidence type="ECO:0000313" key="3">
    <source>
        <dbReference type="Proteomes" id="UP001500618"/>
    </source>
</evidence>
<dbReference type="InterPro" id="IPR036426">
    <property type="entry name" value="Bulb-type_lectin_dom_sf"/>
</dbReference>
<reference evidence="2 3" key="1">
    <citation type="journal article" date="2019" name="Int. J. Syst. Evol. Microbiol.">
        <title>The Global Catalogue of Microorganisms (GCM) 10K type strain sequencing project: providing services to taxonomists for standard genome sequencing and annotation.</title>
        <authorList>
            <consortium name="The Broad Institute Genomics Platform"/>
            <consortium name="The Broad Institute Genome Sequencing Center for Infectious Disease"/>
            <person name="Wu L."/>
            <person name="Ma J."/>
        </authorList>
    </citation>
    <scope>NUCLEOTIDE SEQUENCE [LARGE SCALE GENOMIC DNA]</scope>
    <source>
        <strain evidence="2 3">JCM 14718</strain>
    </source>
</reference>
<dbReference type="InterPro" id="IPR001480">
    <property type="entry name" value="Bulb-type_lectin_dom"/>
</dbReference>
<evidence type="ECO:0000259" key="1">
    <source>
        <dbReference type="PROSITE" id="PS50927"/>
    </source>
</evidence>
<dbReference type="PROSITE" id="PS50927">
    <property type="entry name" value="BULB_LECTIN"/>
    <property type="match status" value="1"/>
</dbReference>
<keyword evidence="3" id="KW-1185">Reference proteome</keyword>
<organism evidence="2 3">
    <name type="scientific">Fodinicola feengrottensis</name>
    <dbReference type="NCBI Taxonomy" id="435914"/>
    <lineage>
        <taxon>Bacteria</taxon>
        <taxon>Bacillati</taxon>
        <taxon>Actinomycetota</taxon>
        <taxon>Actinomycetes</taxon>
        <taxon>Mycobacteriales</taxon>
        <taxon>Fodinicola</taxon>
    </lineage>
</organism>
<feature type="domain" description="Bulb-type lectin" evidence="1">
    <location>
        <begin position="76"/>
        <end position="201"/>
    </location>
</feature>
<dbReference type="EMBL" id="BAAANY010000003">
    <property type="protein sequence ID" value="GAA1663462.1"/>
    <property type="molecule type" value="Genomic_DNA"/>
</dbReference>
<evidence type="ECO:0000313" key="2">
    <source>
        <dbReference type="EMBL" id="GAA1663462.1"/>
    </source>
</evidence>
<dbReference type="Proteomes" id="UP001500618">
    <property type="component" value="Unassembled WGS sequence"/>
</dbReference>